<dbReference type="InterPro" id="IPR036691">
    <property type="entry name" value="Endo/exonu/phosph_ase_sf"/>
</dbReference>
<gene>
    <name evidence="1" type="ORF">D4764_16G0000060</name>
</gene>
<dbReference type="SUPFAM" id="SSF56219">
    <property type="entry name" value="DNase I-like"/>
    <property type="match status" value="1"/>
</dbReference>
<keyword evidence="2" id="KW-1185">Reference proteome</keyword>
<comment type="caution">
    <text evidence="1">The sequence shown here is derived from an EMBL/GenBank/DDBJ whole genome shotgun (WGS) entry which is preliminary data.</text>
</comment>
<organism evidence="1 2">
    <name type="scientific">Takifugu flavidus</name>
    <name type="common">sansaifugu</name>
    <dbReference type="NCBI Taxonomy" id="433684"/>
    <lineage>
        <taxon>Eukaryota</taxon>
        <taxon>Metazoa</taxon>
        <taxon>Chordata</taxon>
        <taxon>Craniata</taxon>
        <taxon>Vertebrata</taxon>
        <taxon>Euteleostomi</taxon>
        <taxon>Actinopterygii</taxon>
        <taxon>Neopterygii</taxon>
        <taxon>Teleostei</taxon>
        <taxon>Neoteleostei</taxon>
        <taxon>Acanthomorphata</taxon>
        <taxon>Eupercaria</taxon>
        <taxon>Tetraodontiformes</taxon>
        <taxon>Tetradontoidea</taxon>
        <taxon>Tetraodontidae</taxon>
        <taxon>Takifugu</taxon>
    </lineage>
</organism>
<dbReference type="AlphaFoldDB" id="A0A5C6NXX1"/>
<dbReference type="EMBL" id="RHFK02000008">
    <property type="protein sequence ID" value="TWW71509.1"/>
    <property type="molecule type" value="Genomic_DNA"/>
</dbReference>
<evidence type="ECO:0000313" key="2">
    <source>
        <dbReference type="Proteomes" id="UP000324091"/>
    </source>
</evidence>
<reference evidence="1 2" key="1">
    <citation type="submission" date="2019-04" db="EMBL/GenBank/DDBJ databases">
        <title>Chromosome genome assembly for Takifugu flavidus.</title>
        <authorList>
            <person name="Xiao S."/>
        </authorList>
    </citation>
    <scope>NUCLEOTIDE SEQUENCE [LARGE SCALE GENOMIC DNA]</scope>
    <source>
        <strain evidence="1">HTHZ2018</strain>
        <tissue evidence="1">Muscle</tissue>
    </source>
</reference>
<accession>A0A5C6NXX1</accession>
<proteinExistence type="predicted"/>
<dbReference type="Proteomes" id="UP000324091">
    <property type="component" value="Chromosome 16"/>
</dbReference>
<protein>
    <submittedName>
        <fullName evidence="1">Uncharacterized protein</fullName>
    </submittedName>
</protein>
<dbReference type="Gene3D" id="3.60.10.10">
    <property type="entry name" value="Endonuclease/exonuclease/phosphatase"/>
    <property type="match status" value="1"/>
</dbReference>
<evidence type="ECO:0000313" key="1">
    <source>
        <dbReference type="EMBL" id="TWW71509.1"/>
    </source>
</evidence>
<name>A0A5C6NXX1_9TELE</name>
<sequence>MNSAVVIFLDNVSKVEQLVESGVVLRDAFTPVYPLRLLETHDLKDAWRGFNNTTRQYTWAHCQDNSLSLARLDRFYCFKYHFGIFKNCHIIPYTRNITKHITGFLQDLETEVQNLLGCTGNRGRCKSRLEFNPQGMDLTSSDGQIQSMKAGIHPGFASYQGETAFTKSIEGLGLQESVFLLELKNAGATVAEALRSERNVEQLLSYWRACLTGRERQLLREHSQRVTSPCLPDHPFLSLVIRPGPDQKQDVTLETAESKTLTGLMVRSLNRQRLERRSRSPWRAKLALGEEVRP</sequence>